<name>A0A2N9AN86_METEX</name>
<reference evidence="2" key="1">
    <citation type="submission" date="2017-10" db="EMBL/GenBank/DDBJ databases">
        <authorList>
            <person name="Regsiter A."/>
            <person name="William W."/>
        </authorList>
    </citation>
    <scope>NUCLEOTIDE SEQUENCE [LARGE SCALE GENOMIC DNA]</scope>
</reference>
<dbReference type="EMBL" id="LT962688">
    <property type="protein sequence ID" value="SOR28600.1"/>
    <property type="molecule type" value="Genomic_DNA"/>
</dbReference>
<proteinExistence type="predicted"/>
<protein>
    <submittedName>
        <fullName evidence="1">Uncharacterized protein</fullName>
    </submittedName>
</protein>
<sequence>MRVVVLECASHDLGRGGRVAVDEHDHGNAVDHAGARPVRREPLDVVGAAADEAHDLAAAEECAGHGDHLAARISAQVQDQARESIRTGLAAVTTCIVSSVPGDADVLVVPDLVSGNMLAKQLVHLAGA</sequence>
<gene>
    <name evidence="1" type="ORF">TK0001_1998</name>
</gene>
<evidence type="ECO:0000313" key="1">
    <source>
        <dbReference type="EMBL" id="SOR28600.1"/>
    </source>
</evidence>
<dbReference type="SUPFAM" id="SSF53659">
    <property type="entry name" value="Isocitrate/Isopropylmalate dehydrogenase-like"/>
    <property type="match status" value="1"/>
</dbReference>
<evidence type="ECO:0000313" key="2">
    <source>
        <dbReference type="Proteomes" id="UP000233769"/>
    </source>
</evidence>
<accession>A0A2N9AN86</accession>
<dbReference type="Gene3D" id="3.40.718.10">
    <property type="entry name" value="Isopropylmalate Dehydrogenase"/>
    <property type="match status" value="1"/>
</dbReference>
<dbReference type="AlphaFoldDB" id="A0A2N9AN86"/>
<dbReference type="Proteomes" id="UP000233769">
    <property type="component" value="Chromosome tk0001"/>
</dbReference>
<organism evidence="1 2">
    <name type="scientific">Methylorubrum extorquens</name>
    <name type="common">Methylobacterium dichloromethanicum</name>
    <name type="synonym">Methylobacterium extorquens</name>
    <dbReference type="NCBI Taxonomy" id="408"/>
    <lineage>
        <taxon>Bacteria</taxon>
        <taxon>Pseudomonadati</taxon>
        <taxon>Pseudomonadota</taxon>
        <taxon>Alphaproteobacteria</taxon>
        <taxon>Hyphomicrobiales</taxon>
        <taxon>Methylobacteriaceae</taxon>
        <taxon>Methylorubrum</taxon>
    </lineage>
</organism>